<feature type="compositionally biased region" description="Basic and acidic residues" evidence="1">
    <location>
        <begin position="743"/>
        <end position="766"/>
    </location>
</feature>
<feature type="compositionally biased region" description="Basic and acidic residues" evidence="1">
    <location>
        <begin position="29"/>
        <end position="39"/>
    </location>
</feature>
<dbReference type="EMBL" id="AWNI01000006">
    <property type="protein sequence ID" value="ETS64352.1"/>
    <property type="molecule type" value="Genomic_DNA"/>
</dbReference>
<sequence length="1038" mass="113660">MLPELGSRNLTSSDRPFPRNVPSSPSLLDCHHSPPRDPSAHSGLNIRHHRPNGRLGYAFMRPPNSSLPARDAWRALAHQQRQLRLLSSAALSASSASTATASTSSANSPLFPLRLTFSATPSSPTKVRSARRPRPLFAFAYSTSNPAYPLPGSNNEIDPHGVDFSLFEPEDEVYAQQASSSTSIKSADGAGQDTSTSMTGESIAALSPSTQLLARLIQEEDFKAASTALYQFQSLGTTLNEPLPEFAVAALWAIKRGRRHDMLSWMRLCPEYTPSKRGVEAESSVSYAGQDDPTVSHILKCFVVLLEGYGDELELLQQASLIAAEKGHWTVIRSSLAQILRYGIGGTYGSDASHSVLAWQYFKQLVLGHRRERARRLRSTRQELMPAHLELRALYNLGIRTLALAGRLDDAISWAQHSARTSHTAEGVAHIVSTSNFTQRLLFEELFRAGGEYVQKAYSLAELLACSSKRGRRAVELANVDGIAKRIARETASSLEAESVDTEAEPEARLDAILQTHLDQGDVFAAREHLLSVLRSAEKVRRTDDSPMPEDYAPGSKDAAVFAHLPSARTLSRLQDLAYSYGTVPITVSLTESDVGPAGTTDGSQAFPSQEAVGADKFLSPVRKRLLTVRGGKGLYETATLYGLVKKAKWKAALDFYVGSNGFKMPAGGITSELIALALAQSGLPPSERSGHELAARRLLGKYWPSTHAINLVLRAVVGVCMDAKDYARLTRVYELWKETASMRRMPDSEHEGEQEQNHTQEHEQEQENENENEHEDNGSASLAFEHWPPSQPPSSRTFDGFIRAFARLEVDVATSGTASGTESETMPGQMKKQVWGSSQAVLGVIRDMTERFGVRPSVSTWTIALECLAREGRERWTNTTSILARAVGINTISPLSAAADEAEPVLAQGDFAPANLTTYTAVVHALLRVSHGDGGSMVEEAAAVRDDLLARTVDLDLAVRSLVRSERNDGEEAETFWSDLLERWEAVQQAVSQRGAPDQRQQWHAHKMLKANGGRTVEALRELWLLESSPDTPPQTY</sequence>
<dbReference type="Gene3D" id="1.25.40.10">
    <property type="entry name" value="Tetratricopeptide repeat domain"/>
    <property type="match status" value="1"/>
</dbReference>
<keyword evidence="3" id="KW-1185">Reference proteome</keyword>
<accession>W3VU73</accession>
<feature type="region of interest" description="Disordered" evidence="1">
    <location>
        <begin position="1"/>
        <end position="49"/>
    </location>
</feature>
<name>W3VU73_MOEAP</name>
<comment type="caution">
    <text evidence="2">The sequence shown here is derived from an EMBL/GenBank/DDBJ whole genome shotgun (WGS) entry which is preliminary data.</text>
</comment>
<gene>
    <name evidence="2" type="ORF">PaG_01199</name>
</gene>
<dbReference type="AlphaFoldDB" id="W3VU73"/>
<dbReference type="Proteomes" id="UP000019462">
    <property type="component" value="Unassembled WGS sequence"/>
</dbReference>
<feature type="region of interest" description="Disordered" evidence="1">
    <location>
        <begin position="177"/>
        <end position="201"/>
    </location>
</feature>
<reference evidence="2 3" key="1">
    <citation type="journal article" date="2014" name="Genome Announc.">
        <title>Genome sequence of the basidiomycetous fungus Pseudozyma aphidis DSM70725, an efficient producer of biosurfactant mannosylerythritol lipids.</title>
        <authorList>
            <person name="Lorenz S."/>
            <person name="Guenther M."/>
            <person name="Grumaz C."/>
            <person name="Rupp S."/>
            <person name="Zibek S."/>
            <person name="Sohn K."/>
        </authorList>
    </citation>
    <scope>NUCLEOTIDE SEQUENCE [LARGE SCALE GENOMIC DNA]</scope>
    <source>
        <strain evidence="3">ATCC 32657 / CBS 517.83 / DSM 70725 / JCM 10318 / NBRC 10182 / NRRL Y-7954 / St-0401</strain>
    </source>
</reference>
<evidence type="ECO:0000313" key="3">
    <source>
        <dbReference type="Proteomes" id="UP000019462"/>
    </source>
</evidence>
<evidence type="ECO:0000256" key="1">
    <source>
        <dbReference type="SAM" id="MobiDB-lite"/>
    </source>
</evidence>
<organism evidence="2 3">
    <name type="scientific">Moesziomyces aphidis</name>
    <name type="common">Pseudozyma aphidis</name>
    <dbReference type="NCBI Taxonomy" id="84754"/>
    <lineage>
        <taxon>Eukaryota</taxon>
        <taxon>Fungi</taxon>
        <taxon>Dikarya</taxon>
        <taxon>Basidiomycota</taxon>
        <taxon>Ustilaginomycotina</taxon>
        <taxon>Ustilaginomycetes</taxon>
        <taxon>Ustilaginales</taxon>
        <taxon>Ustilaginaceae</taxon>
        <taxon>Moesziomyces</taxon>
    </lineage>
</organism>
<dbReference type="HOGENOM" id="CLU_321632_0_0_1"/>
<dbReference type="OrthoDB" id="3360377at2759"/>
<protein>
    <submittedName>
        <fullName evidence="2">Uncharacterized protein</fullName>
    </submittedName>
</protein>
<feature type="region of interest" description="Disordered" evidence="1">
    <location>
        <begin position="743"/>
        <end position="796"/>
    </location>
</feature>
<proteinExistence type="predicted"/>
<evidence type="ECO:0000313" key="2">
    <source>
        <dbReference type="EMBL" id="ETS64352.1"/>
    </source>
</evidence>
<dbReference type="InterPro" id="IPR011990">
    <property type="entry name" value="TPR-like_helical_dom_sf"/>
</dbReference>